<dbReference type="PANTHER" id="PTHR43196">
    <property type="entry name" value="SULFATE ADENYLYLTRANSFERASE SUBUNIT 2"/>
    <property type="match status" value="1"/>
</dbReference>
<sequence>MNLQEKISLTRKIFEQALGLSPAGNIFAAWTGGKDSTVMLHQWMIFLQERGPGVQVRALNLDTGYKFPEVLEFRDEMAWEWGLELTVAGPDSSAMQDLQELSKVECCRRLKVSPLQEAVREHGVRVLLTGIRRDEHPSRENTPDVQEKNDLDYYQVNPIAHWTEMDIWSYIMLKGLPYCSLYDAGYRSLGCKPCTVKGTHMNERSGRDREKEENLDMLRSMGYF</sequence>
<dbReference type="EMBL" id="ACJN02000001">
    <property type="protein sequence ID" value="EFI35876.1"/>
    <property type="molecule type" value="Genomic_DNA"/>
</dbReference>
<dbReference type="RefSeq" id="WP_008869005.1">
    <property type="nucleotide sequence ID" value="NZ_ACJN02000001.1"/>
</dbReference>
<evidence type="ECO:0000313" key="3">
    <source>
        <dbReference type="Proteomes" id="UP000005496"/>
    </source>
</evidence>
<evidence type="ECO:0000313" key="2">
    <source>
        <dbReference type="EMBL" id="EFI35876.1"/>
    </source>
</evidence>
<dbReference type="InterPro" id="IPR050128">
    <property type="entry name" value="Sulfate_adenylyltrnsfr_sub2"/>
</dbReference>
<dbReference type="eggNOG" id="COG0175">
    <property type="taxonomic scope" value="Bacteria"/>
</dbReference>
<protein>
    <submittedName>
        <fullName evidence="2">Phosphoadenosine phosphosulfate reductase</fullName>
    </submittedName>
</protein>
<dbReference type="InterPro" id="IPR002500">
    <property type="entry name" value="PAPS_reduct_dom"/>
</dbReference>
<dbReference type="InterPro" id="IPR014729">
    <property type="entry name" value="Rossmann-like_a/b/a_fold"/>
</dbReference>
<name>D6SMG5_9BACT</name>
<dbReference type="GO" id="GO:0003824">
    <property type="term" value="F:catalytic activity"/>
    <property type="evidence" value="ECO:0007669"/>
    <property type="project" value="InterPro"/>
</dbReference>
<dbReference type="AlphaFoldDB" id="D6SMG5"/>
<evidence type="ECO:0000259" key="1">
    <source>
        <dbReference type="Pfam" id="PF01507"/>
    </source>
</evidence>
<dbReference type="Gene3D" id="3.40.50.620">
    <property type="entry name" value="HUPs"/>
    <property type="match status" value="1"/>
</dbReference>
<comment type="caution">
    <text evidence="2">The sequence shown here is derived from an EMBL/GenBank/DDBJ whole genome shotgun (WGS) entry which is preliminary data.</text>
</comment>
<dbReference type="Proteomes" id="UP000005496">
    <property type="component" value="Unassembled WGS sequence"/>
</dbReference>
<reference evidence="2" key="1">
    <citation type="submission" date="2010-05" db="EMBL/GenBank/DDBJ databases">
        <title>The draft genome of Desulfonatronospira thiodismutans ASO3-1.</title>
        <authorList>
            <consortium name="US DOE Joint Genome Institute (JGI-PGF)"/>
            <person name="Lucas S."/>
            <person name="Copeland A."/>
            <person name="Lapidus A."/>
            <person name="Cheng J.-F."/>
            <person name="Bruce D."/>
            <person name="Goodwin L."/>
            <person name="Pitluck S."/>
            <person name="Chertkov O."/>
            <person name="Brettin T."/>
            <person name="Detter J.C."/>
            <person name="Han C."/>
            <person name="Land M.L."/>
            <person name="Hauser L."/>
            <person name="Kyrpides N."/>
            <person name="Mikhailova N."/>
            <person name="Muyzer G."/>
            <person name="Woyke T."/>
        </authorList>
    </citation>
    <scope>NUCLEOTIDE SEQUENCE [LARGE SCALE GENOMIC DNA]</scope>
    <source>
        <strain evidence="2">ASO3-1</strain>
    </source>
</reference>
<organism evidence="2 3">
    <name type="scientific">Desulfonatronospira thiodismutans ASO3-1</name>
    <dbReference type="NCBI Taxonomy" id="555779"/>
    <lineage>
        <taxon>Bacteria</taxon>
        <taxon>Pseudomonadati</taxon>
        <taxon>Thermodesulfobacteriota</taxon>
        <taxon>Desulfovibrionia</taxon>
        <taxon>Desulfovibrionales</taxon>
        <taxon>Desulfonatronovibrionaceae</taxon>
        <taxon>Desulfonatronospira</taxon>
    </lineage>
</organism>
<dbReference type="Pfam" id="PF01507">
    <property type="entry name" value="PAPS_reduct"/>
    <property type="match status" value="1"/>
</dbReference>
<proteinExistence type="predicted"/>
<accession>D6SMG5</accession>
<dbReference type="SUPFAM" id="SSF52402">
    <property type="entry name" value="Adenine nucleotide alpha hydrolases-like"/>
    <property type="match status" value="1"/>
</dbReference>
<gene>
    <name evidence="2" type="ORF">Dthio_PD3315</name>
</gene>
<dbReference type="PANTHER" id="PTHR43196:SF2">
    <property type="entry name" value="PHOSPHOADENOSINE PHOSPHOSULFATE REDUCTASE"/>
    <property type="match status" value="1"/>
</dbReference>
<keyword evidence="3" id="KW-1185">Reference proteome</keyword>
<feature type="domain" description="Phosphoadenosine phosphosulphate reductase" evidence="1">
    <location>
        <begin position="26"/>
        <end position="196"/>
    </location>
</feature>
<dbReference type="OrthoDB" id="9772604at2"/>